<dbReference type="Pfam" id="PF00023">
    <property type="entry name" value="Ank"/>
    <property type="match status" value="2"/>
</dbReference>
<accession>A0A8J5XBY2</accession>
<dbReference type="Proteomes" id="UP000751190">
    <property type="component" value="Unassembled WGS sequence"/>
</dbReference>
<name>A0A8J5XBY2_DIALT</name>
<organism evidence="4 5">
    <name type="scientific">Diacronema lutheri</name>
    <name type="common">Unicellular marine alga</name>
    <name type="synonym">Monochrysis lutheri</name>
    <dbReference type="NCBI Taxonomy" id="2081491"/>
    <lineage>
        <taxon>Eukaryota</taxon>
        <taxon>Haptista</taxon>
        <taxon>Haptophyta</taxon>
        <taxon>Pavlovophyceae</taxon>
        <taxon>Pavlovales</taxon>
        <taxon>Pavlovaceae</taxon>
        <taxon>Diacronema</taxon>
    </lineage>
</organism>
<keyword evidence="1" id="KW-0677">Repeat</keyword>
<gene>
    <name evidence="4" type="ORF">KFE25_004622</name>
</gene>
<dbReference type="PROSITE" id="PS50297">
    <property type="entry name" value="ANK_REP_REGION"/>
    <property type="match status" value="3"/>
</dbReference>
<feature type="repeat" description="ANK" evidence="3">
    <location>
        <begin position="133"/>
        <end position="159"/>
    </location>
</feature>
<dbReference type="PROSITE" id="PS50088">
    <property type="entry name" value="ANK_REPEAT"/>
    <property type="match status" value="3"/>
</dbReference>
<proteinExistence type="predicted"/>
<sequence>MAASDAEGYERSSTVVVSGPDREKESHYWAAVYEGDTDFIRLFLLGDDDNDPEPGITLELEDARGLPTLHRLAVIGHQAAVHFLLATAGADVNQRESTYSQTAMHLAAVKGHVEIVELLCAFGADLHARDAVGGWTPLHGAARTGQDEVIVRLLARAPAGYVDVRATRGDTPLMRAAYWGRVSSVRLLLALGASRTLTNAEGHDANALACNGPGADLLGLGDMRVDLLRPPNADFSAYLPARAPDGGV</sequence>
<dbReference type="Pfam" id="PF12796">
    <property type="entry name" value="Ank_2"/>
    <property type="match status" value="1"/>
</dbReference>
<evidence type="ECO:0000256" key="1">
    <source>
        <dbReference type="ARBA" id="ARBA00022737"/>
    </source>
</evidence>
<dbReference type="OrthoDB" id="341259at2759"/>
<dbReference type="InterPro" id="IPR002110">
    <property type="entry name" value="Ankyrin_rpt"/>
</dbReference>
<dbReference type="Gene3D" id="1.25.40.20">
    <property type="entry name" value="Ankyrin repeat-containing domain"/>
    <property type="match status" value="2"/>
</dbReference>
<dbReference type="AlphaFoldDB" id="A0A8J5XBY2"/>
<comment type="caution">
    <text evidence="4">The sequence shown here is derived from an EMBL/GenBank/DDBJ whole genome shotgun (WGS) entry which is preliminary data.</text>
</comment>
<feature type="repeat" description="ANK" evidence="3">
    <location>
        <begin position="168"/>
        <end position="200"/>
    </location>
</feature>
<dbReference type="PANTHER" id="PTHR24171">
    <property type="entry name" value="ANKYRIN REPEAT DOMAIN-CONTAINING PROTEIN 39-RELATED"/>
    <property type="match status" value="1"/>
</dbReference>
<reference evidence="4" key="1">
    <citation type="submission" date="2021-05" db="EMBL/GenBank/DDBJ databases">
        <title>The genome of the haptophyte Pavlova lutheri (Diacronema luteri, Pavlovales) - a model for lipid biosynthesis in eukaryotic algae.</title>
        <authorList>
            <person name="Hulatt C.J."/>
            <person name="Posewitz M.C."/>
        </authorList>
    </citation>
    <scope>NUCLEOTIDE SEQUENCE</scope>
    <source>
        <strain evidence="4">NIVA-4/92</strain>
    </source>
</reference>
<evidence type="ECO:0000313" key="4">
    <source>
        <dbReference type="EMBL" id="KAG8462646.1"/>
    </source>
</evidence>
<evidence type="ECO:0000256" key="2">
    <source>
        <dbReference type="ARBA" id="ARBA00023043"/>
    </source>
</evidence>
<evidence type="ECO:0000313" key="5">
    <source>
        <dbReference type="Proteomes" id="UP000751190"/>
    </source>
</evidence>
<protein>
    <submittedName>
        <fullName evidence="4">Uncharacterized protein</fullName>
    </submittedName>
</protein>
<keyword evidence="2 3" id="KW-0040">ANK repeat</keyword>
<dbReference type="SUPFAM" id="SSF48403">
    <property type="entry name" value="Ankyrin repeat"/>
    <property type="match status" value="1"/>
</dbReference>
<dbReference type="InterPro" id="IPR036770">
    <property type="entry name" value="Ankyrin_rpt-contain_sf"/>
</dbReference>
<feature type="repeat" description="ANK" evidence="3">
    <location>
        <begin position="99"/>
        <end position="131"/>
    </location>
</feature>
<keyword evidence="5" id="KW-1185">Reference proteome</keyword>
<dbReference type="EMBL" id="JAGTXO010000019">
    <property type="protein sequence ID" value="KAG8462646.1"/>
    <property type="molecule type" value="Genomic_DNA"/>
</dbReference>
<dbReference type="SMART" id="SM00248">
    <property type="entry name" value="ANK"/>
    <property type="match status" value="4"/>
</dbReference>
<evidence type="ECO:0000256" key="3">
    <source>
        <dbReference type="PROSITE-ProRule" id="PRU00023"/>
    </source>
</evidence>